<comment type="caution">
    <text evidence="1">The sequence shown here is derived from an EMBL/GenBank/DDBJ whole genome shotgun (WGS) entry which is preliminary data.</text>
</comment>
<accession>A0ABS8ZGL7</accession>
<evidence type="ECO:0000313" key="2">
    <source>
        <dbReference type="Proteomes" id="UP001521150"/>
    </source>
</evidence>
<gene>
    <name evidence="1" type="ORF">LWC34_29435</name>
</gene>
<organism evidence="1 2">
    <name type="scientific">Kibdelosporangium philippinense</name>
    <dbReference type="NCBI Taxonomy" id="211113"/>
    <lineage>
        <taxon>Bacteria</taxon>
        <taxon>Bacillati</taxon>
        <taxon>Actinomycetota</taxon>
        <taxon>Actinomycetes</taxon>
        <taxon>Pseudonocardiales</taxon>
        <taxon>Pseudonocardiaceae</taxon>
        <taxon>Kibdelosporangium</taxon>
    </lineage>
</organism>
<sequence length="109" mass="12454">MTTQPYYTCDGGVDMTHDDRAAWHAFREWIRQQHTQPDATTPVRVTVTVEFGTKSVTERAWSRFDDPAFIAWSCNKAGQRALRAACETLGDCDDVPRNARDLDPNWFDS</sequence>
<proteinExistence type="predicted"/>
<evidence type="ECO:0000313" key="1">
    <source>
        <dbReference type="EMBL" id="MCE7006920.1"/>
    </source>
</evidence>
<protein>
    <submittedName>
        <fullName evidence="1">Uncharacterized protein</fullName>
    </submittedName>
</protein>
<keyword evidence="2" id="KW-1185">Reference proteome</keyword>
<reference evidence="1 2" key="1">
    <citation type="submission" date="2021-12" db="EMBL/GenBank/DDBJ databases">
        <title>Genome sequence of Kibdelosporangium philippinense ATCC 49844.</title>
        <authorList>
            <person name="Fedorov E.A."/>
            <person name="Omeragic M."/>
            <person name="Shalygina K.F."/>
            <person name="Maclea K.S."/>
        </authorList>
    </citation>
    <scope>NUCLEOTIDE SEQUENCE [LARGE SCALE GENOMIC DNA]</scope>
    <source>
        <strain evidence="1 2">ATCC 49844</strain>
    </source>
</reference>
<dbReference type="EMBL" id="JAJVCN010000002">
    <property type="protein sequence ID" value="MCE7006920.1"/>
    <property type="molecule type" value="Genomic_DNA"/>
</dbReference>
<dbReference type="Proteomes" id="UP001521150">
    <property type="component" value="Unassembled WGS sequence"/>
</dbReference>
<name>A0ABS8ZGL7_9PSEU</name>
<dbReference type="RefSeq" id="WP_233728335.1">
    <property type="nucleotide sequence ID" value="NZ_JAJVCN010000002.1"/>
</dbReference>